<comment type="caution">
    <text evidence="6">The sequence shown here is derived from an EMBL/GenBank/DDBJ whole genome shotgun (WGS) entry which is preliminary data.</text>
</comment>
<feature type="region of interest" description="Disordered" evidence="3">
    <location>
        <begin position="81"/>
        <end position="103"/>
    </location>
</feature>
<feature type="compositionally biased region" description="Basic and acidic residues" evidence="3">
    <location>
        <begin position="218"/>
        <end position="232"/>
    </location>
</feature>
<evidence type="ECO:0000256" key="1">
    <source>
        <dbReference type="ARBA" id="ARBA00024353"/>
    </source>
</evidence>
<gene>
    <name evidence="6" type="ORF">G5B47_05480</name>
</gene>
<feature type="region of interest" description="Disordered" evidence="3">
    <location>
        <begin position="139"/>
        <end position="314"/>
    </location>
</feature>
<feature type="transmembrane region" description="Helical" evidence="4">
    <location>
        <begin position="107"/>
        <end position="127"/>
    </location>
</feature>
<dbReference type="InterPro" id="IPR041916">
    <property type="entry name" value="Anti_sigma_zinc_sf"/>
</dbReference>
<sequence length="415" mass="43232">MNCAEVMEWMHRYLDHDLSPDESLEMFRHIDNCPSCAELFERLNALSKELEQLPDVSPPFSLVDSILPKLEAIDREADVMAASPAEEPQAQPMSRKASRARNRSSSLAPRFGIGIAAAAVVLAIAIFNMPEKLPGAQVDEEMNSSAQLKRSESAADSSGDDAATKQTFGAEAGSSPAGENSTPDDNGASIMAAPDSSSPAEGGQTGQGGGAAPETADPAERSTDNRKGEPTKSKAPGTEHGGVSKRMATPPATAETSESPNADQELSDSQSDPMIPENTLQAPSFKEGAAGIMGIAPIETPPGSPAESPSWTSHDGRYTAVIEGQKLVIYRAAGNSAEGRQAVDTISFEGAWVSGEWSADSRQFTYVTSAEGKELRGAYTVPQETPAHSAAPSASGPAAPASPPPSPSPEASTKQ</sequence>
<dbReference type="InterPro" id="IPR027383">
    <property type="entry name" value="Znf_put"/>
</dbReference>
<evidence type="ECO:0000313" key="7">
    <source>
        <dbReference type="Proteomes" id="UP000480151"/>
    </source>
</evidence>
<evidence type="ECO:0000256" key="3">
    <source>
        <dbReference type="SAM" id="MobiDB-lite"/>
    </source>
</evidence>
<evidence type="ECO:0000256" key="4">
    <source>
        <dbReference type="SAM" id="Phobius"/>
    </source>
</evidence>
<dbReference type="RefSeq" id="WP_165095162.1">
    <property type="nucleotide sequence ID" value="NZ_JAAKGU010000001.1"/>
</dbReference>
<dbReference type="Gene3D" id="1.10.10.1320">
    <property type="entry name" value="Anti-sigma factor, zinc-finger domain"/>
    <property type="match status" value="1"/>
</dbReference>
<feature type="compositionally biased region" description="Low complexity" evidence="3">
    <location>
        <begin position="81"/>
        <end position="95"/>
    </location>
</feature>
<evidence type="ECO:0000256" key="2">
    <source>
        <dbReference type="ARBA" id="ARBA00024438"/>
    </source>
</evidence>
<dbReference type="EMBL" id="JAAKGU010000001">
    <property type="protein sequence ID" value="NGM81858.1"/>
    <property type="molecule type" value="Genomic_DNA"/>
</dbReference>
<keyword evidence="7" id="KW-1185">Reference proteome</keyword>
<keyword evidence="4" id="KW-0472">Membrane</keyword>
<keyword evidence="4" id="KW-0812">Transmembrane</keyword>
<keyword evidence="4" id="KW-1133">Transmembrane helix</keyword>
<protein>
    <recommendedName>
        <fullName evidence="2">Anti-sigma-W factor RsiW</fullName>
    </recommendedName>
</protein>
<reference evidence="6 7" key="1">
    <citation type="submission" date="2020-02" db="EMBL/GenBank/DDBJ databases">
        <authorList>
            <person name="Gao J."/>
            <person name="Sun J."/>
        </authorList>
    </citation>
    <scope>NUCLEOTIDE SEQUENCE [LARGE SCALE GENOMIC DNA]</scope>
    <source>
        <strain evidence="6 7">7124</strain>
    </source>
</reference>
<feature type="domain" description="Putative zinc-finger" evidence="5">
    <location>
        <begin position="3"/>
        <end position="37"/>
    </location>
</feature>
<organism evidence="6 7">
    <name type="scientific">Paenibacillus apii</name>
    <dbReference type="NCBI Taxonomy" id="1850370"/>
    <lineage>
        <taxon>Bacteria</taxon>
        <taxon>Bacillati</taxon>
        <taxon>Bacillota</taxon>
        <taxon>Bacilli</taxon>
        <taxon>Bacillales</taxon>
        <taxon>Paenibacillaceae</taxon>
        <taxon>Paenibacillus</taxon>
    </lineage>
</organism>
<dbReference type="Proteomes" id="UP000480151">
    <property type="component" value="Unassembled WGS sequence"/>
</dbReference>
<comment type="similarity">
    <text evidence="1">Belongs to the zinc-associated anti-sigma factor (ZAS) superfamily. Anti-sigma-W factor family.</text>
</comment>
<feature type="compositionally biased region" description="Low complexity" evidence="3">
    <location>
        <begin position="386"/>
        <end position="399"/>
    </location>
</feature>
<dbReference type="Pfam" id="PF13490">
    <property type="entry name" value="zf-HC2"/>
    <property type="match status" value="1"/>
</dbReference>
<feature type="region of interest" description="Disordered" evidence="3">
    <location>
        <begin position="377"/>
        <end position="415"/>
    </location>
</feature>
<evidence type="ECO:0000313" key="6">
    <source>
        <dbReference type="EMBL" id="NGM81858.1"/>
    </source>
</evidence>
<name>A0A6M1PHM6_9BACL</name>
<dbReference type="AlphaFoldDB" id="A0A6M1PHM6"/>
<accession>A0A6M1PHM6</accession>
<proteinExistence type="inferred from homology"/>
<evidence type="ECO:0000259" key="5">
    <source>
        <dbReference type="Pfam" id="PF13490"/>
    </source>
</evidence>
<feature type="compositionally biased region" description="Polar residues" evidence="3">
    <location>
        <begin position="254"/>
        <end position="282"/>
    </location>
</feature>